<dbReference type="EnsemblPlants" id="novel_model_5380_5bd9a17a">
    <property type="protein sequence ID" value="cds.novel_model_5380_5bd9a17a"/>
    <property type="gene ID" value="novel_gene_2787_5bd9a17a"/>
</dbReference>
<dbReference type="EnsemblPlants" id="novel_model_5381_5bd9a17a.1.5bd9b13a">
    <property type="protein sequence ID" value="cds.novel_model_5381_5bd9a17a.1.5bd9b13a"/>
    <property type="gene ID" value="novel_gene_2787_5bd9a17a"/>
</dbReference>
<name>A0A803R5M0_CANSA</name>
<reference evidence="1 2" key="1">
    <citation type="submission" date="2018-11" db="EMBL/GenBank/DDBJ databases">
        <authorList>
            <person name="Grassa J C."/>
        </authorList>
    </citation>
    <scope>NUCLEOTIDE SEQUENCE [LARGE SCALE GENOMIC DNA]</scope>
</reference>
<keyword evidence="2" id="KW-1185">Reference proteome</keyword>
<protein>
    <submittedName>
        <fullName evidence="1">Uncharacterized protein</fullName>
    </submittedName>
</protein>
<dbReference type="Proteomes" id="UP000596661">
    <property type="component" value="Chromosome 5"/>
</dbReference>
<dbReference type="Gramene" id="novel_model_5381_5bd9a17a.1.5bd9b13a">
    <property type="protein sequence ID" value="cds.novel_model_5381_5bd9a17a.1.5bd9b13a"/>
    <property type="gene ID" value="novel_gene_2787_5bd9a17a"/>
</dbReference>
<sequence length="99" mass="11430">MGSKHLSFYIYEIQLSGSSFRSLLRASHGQYLVVSSCLLTPCLLVNDVLLYFLCSSLVDSNLKINIFNQGLFFFFFVLHKYEQKSYKQDMCILNISINI</sequence>
<organism evidence="1 2">
    <name type="scientific">Cannabis sativa</name>
    <name type="common">Hemp</name>
    <name type="synonym">Marijuana</name>
    <dbReference type="NCBI Taxonomy" id="3483"/>
    <lineage>
        <taxon>Eukaryota</taxon>
        <taxon>Viridiplantae</taxon>
        <taxon>Streptophyta</taxon>
        <taxon>Embryophyta</taxon>
        <taxon>Tracheophyta</taxon>
        <taxon>Spermatophyta</taxon>
        <taxon>Magnoliopsida</taxon>
        <taxon>eudicotyledons</taxon>
        <taxon>Gunneridae</taxon>
        <taxon>Pentapetalae</taxon>
        <taxon>rosids</taxon>
        <taxon>fabids</taxon>
        <taxon>Rosales</taxon>
        <taxon>Cannabaceae</taxon>
        <taxon>Cannabis</taxon>
    </lineage>
</organism>
<dbReference type="Gramene" id="novel_model_5383_5bd9a17a.2.5bd9b13a">
    <property type="protein sequence ID" value="cds.novel_model_5383_5bd9a17a.2.5bd9b13a"/>
    <property type="gene ID" value="novel_gene_2787_5bd9a17a"/>
</dbReference>
<dbReference type="Gramene" id="novel_model_5382_5bd9a17a.3.5bd9b13a">
    <property type="protein sequence ID" value="cds.novel_model_5382_5bd9a17a.3.5bd9b13a"/>
    <property type="gene ID" value="novel_gene_2787_5bd9a17a"/>
</dbReference>
<dbReference type="EnsemblPlants" id="novel_model_5382_5bd9a17a.3.5bd9b13a">
    <property type="protein sequence ID" value="cds.novel_model_5382_5bd9a17a.3.5bd9b13a"/>
    <property type="gene ID" value="novel_gene_2787_5bd9a17a"/>
</dbReference>
<accession>A0A803R5M0</accession>
<dbReference type="Gramene" id="novel_model_5380_5bd9a17a">
    <property type="protein sequence ID" value="cds.novel_model_5380_5bd9a17a"/>
    <property type="gene ID" value="novel_gene_2787_5bd9a17a"/>
</dbReference>
<reference evidence="1" key="2">
    <citation type="submission" date="2021-03" db="UniProtKB">
        <authorList>
            <consortium name="EnsemblPlants"/>
        </authorList>
    </citation>
    <scope>IDENTIFICATION</scope>
</reference>
<dbReference type="EnsemblPlants" id="novel_model_5383_5bd9a17a.2.5bd9b13a">
    <property type="protein sequence ID" value="cds.novel_model_5383_5bd9a17a.2.5bd9b13a"/>
    <property type="gene ID" value="novel_gene_2787_5bd9a17a"/>
</dbReference>
<evidence type="ECO:0000313" key="1">
    <source>
        <dbReference type="EnsemblPlants" id="cds.novel_model_5383_5bd9a17a.2.5bd9b13a"/>
    </source>
</evidence>
<accession>A0A803R5L8</accession>
<accession>A0A803R5L9</accession>
<accession>A0A803R5L7</accession>
<dbReference type="AlphaFoldDB" id="A0A803R5M0"/>
<evidence type="ECO:0000313" key="2">
    <source>
        <dbReference type="Proteomes" id="UP000596661"/>
    </source>
</evidence>
<proteinExistence type="predicted"/>
<dbReference type="EMBL" id="UZAU01000547">
    <property type="status" value="NOT_ANNOTATED_CDS"/>
    <property type="molecule type" value="Genomic_DNA"/>
</dbReference>